<dbReference type="PANTHER" id="PTHR36439">
    <property type="entry name" value="BLL4334 PROTEIN"/>
    <property type="match status" value="1"/>
</dbReference>
<dbReference type="AlphaFoldDB" id="A0A444WGI8"/>
<name>A0A444WGI8_9FLAO</name>
<dbReference type="Pfam" id="PF08002">
    <property type="entry name" value="DUF1697"/>
    <property type="match status" value="1"/>
</dbReference>
<dbReference type="EMBL" id="JUIW01000002">
    <property type="protein sequence ID" value="RYJ44905.1"/>
    <property type="molecule type" value="Genomic_DNA"/>
</dbReference>
<dbReference type="PIRSF" id="PIRSF008502">
    <property type="entry name" value="UCP008502"/>
    <property type="match status" value="1"/>
</dbReference>
<comment type="caution">
    <text evidence="1">The sequence shown here is derived from an EMBL/GenBank/DDBJ whole genome shotgun (WGS) entry which is preliminary data.</text>
</comment>
<dbReference type="PANTHER" id="PTHR36439:SF1">
    <property type="entry name" value="DUF1697 DOMAIN-CONTAINING PROTEIN"/>
    <property type="match status" value="1"/>
</dbReference>
<evidence type="ECO:0000313" key="1">
    <source>
        <dbReference type="EMBL" id="RYJ44905.1"/>
    </source>
</evidence>
<accession>A0A444WGI8</accession>
<keyword evidence="2" id="KW-1185">Reference proteome</keyword>
<sequence length="164" mass="18722">MEDLRKLMDAEGYKNVKTYIQSGNVIFESDETSKSKIAAAIESMIEKQYGFKVVIFVIDMNDVNRAVANNPFAKKGELEEGTKKLYVTFLSEKPSVENIEKLEQSSIGEDIIELRDDILYFKLISKASETKLSNNLIESKLKVSATTRNWNTTLKLQSMMEDYE</sequence>
<evidence type="ECO:0000313" key="2">
    <source>
        <dbReference type="Proteomes" id="UP000289775"/>
    </source>
</evidence>
<protein>
    <submittedName>
        <fullName evidence="1">DUF1697 domain containing protein</fullName>
    </submittedName>
</protein>
<dbReference type="InterPro" id="IPR012545">
    <property type="entry name" value="DUF1697"/>
</dbReference>
<proteinExistence type="predicted"/>
<gene>
    <name evidence="1" type="ORF">NU09_0539</name>
</gene>
<organism evidence="1 2">
    <name type="scientific">Flavobacterium beibuense</name>
    <dbReference type="NCBI Taxonomy" id="657326"/>
    <lineage>
        <taxon>Bacteria</taxon>
        <taxon>Pseudomonadati</taxon>
        <taxon>Bacteroidota</taxon>
        <taxon>Flavobacteriia</taxon>
        <taxon>Flavobacteriales</taxon>
        <taxon>Flavobacteriaceae</taxon>
        <taxon>Flavobacterium</taxon>
    </lineage>
</organism>
<dbReference type="SUPFAM" id="SSF160379">
    <property type="entry name" value="SP0830-like"/>
    <property type="match status" value="1"/>
</dbReference>
<reference evidence="1 2" key="1">
    <citation type="submission" date="2014-12" db="EMBL/GenBank/DDBJ databases">
        <title>Genome sequence of Flavobacterium beibuense RSKm HC5.</title>
        <authorList>
            <person name="Kim J.F."/>
            <person name="Song J.Y."/>
            <person name="Kwak M.-J."/>
            <person name="Lee S.-W."/>
        </authorList>
    </citation>
    <scope>NUCLEOTIDE SEQUENCE [LARGE SCALE GENOMIC DNA]</scope>
    <source>
        <strain evidence="1 2">RSKm HC5</strain>
    </source>
</reference>
<dbReference type="Gene3D" id="3.30.70.1280">
    <property type="entry name" value="SP0830-like domains"/>
    <property type="match status" value="1"/>
</dbReference>
<dbReference type="Proteomes" id="UP000289775">
    <property type="component" value="Unassembled WGS sequence"/>
</dbReference>
<dbReference type="Gene3D" id="3.30.70.1260">
    <property type="entry name" value="bacterial protein sp0830 like"/>
    <property type="match status" value="1"/>
</dbReference>